<dbReference type="Proteomes" id="UP000198599">
    <property type="component" value="Unassembled WGS sequence"/>
</dbReference>
<sequence>MLSTLNGKEQPQYQAQNDPCYKAALLHLSTLTFMYMMQIGNEQFHHDPVLSGTKDLQELSKTRDIVSARRPNFGAGY</sequence>
<accession>A0A1I5H9M2</accession>
<protein>
    <submittedName>
        <fullName evidence="1">Uncharacterized protein</fullName>
    </submittedName>
</protein>
<proteinExistence type="predicted"/>
<organism evidence="1 2">
    <name type="scientific">Roseovarius lutimaris</name>
    <dbReference type="NCBI Taxonomy" id="1005928"/>
    <lineage>
        <taxon>Bacteria</taxon>
        <taxon>Pseudomonadati</taxon>
        <taxon>Pseudomonadota</taxon>
        <taxon>Alphaproteobacteria</taxon>
        <taxon>Rhodobacterales</taxon>
        <taxon>Roseobacteraceae</taxon>
        <taxon>Roseovarius</taxon>
    </lineage>
</organism>
<evidence type="ECO:0000313" key="2">
    <source>
        <dbReference type="Proteomes" id="UP000198599"/>
    </source>
</evidence>
<name>A0A1I5H9M2_9RHOB</name>
<keyword evidence="2" id="KW-1185">Reference proteome</keyword>
<evidence type="ECO:0000313" key="1">
    <source>
        <dbReference type="EMBL" id="SFO44780.1"/>
    </source>
</evidence>
<dbReference type="EMBL" id="FOVP01000066">
    <property type="protein sequence ID" value="SFO44780.1"/>
    <property type="molecule type" value="Genomic_DNA"/>
</dbReference>
<gene>
    <name evidence="1" type="ORF">SAMN04487859_1661</name>
</gene>
<dbReference type="AlphaFoldDB" id="A0A1I5H9M2"/>
<reference evidence="2" key="1">
    <citation type="submission" date="2016-10" db="EMBL/GenBank/DDBJ databases">
        <authorList>
            <person name="Varghese N."/>
            <person name="Submissions S."/>
        </authorList>
    </citation>
    <scope>NUCLEOTIDE SEQUENCE [LARGE SCALE GENOMIC DNA]</scope>
    <source>
        <strain evidence="2">DSM 28463</strain>
    </source>
</reference>